<dbReference type="InterPro" id="IPR051052">
    <property type="entry name" value="Diverse_substrate_MTase"/>
</dbReference>
<keyword evidence="6" id="KW-1185">Reference proteome</keyword>
<dbReference type="Pfam" id="PF08241">
    <property type="entry name" value="Methyltransf_11"/>
    <property type="match status" value="1"/>
</dbReference>
<dbReference type="InterPro" id="IPR029063">
    <property type="entry name" value="SAM-dependent_MTases_sf"/>
</dbReference>
<keyword evidence="3" id="KW-0808">Transferase</keyword>
<organism evidence="5 6">
    <name type="scientific">Sclerotinia nivalis</name>
    <dbReference type="NCBI Taxonomy" id="352851"/>
    <lineage>
        <taxon>Eukaryota</taxon>
        <taxon>Fungi</taxon>
        <taxon>Dikarya</taxon>
        <taxon>Ascomycota</taxon>
        <taxon>Pezizomycotina</taxon>
        <taxon>Leotiomycetes</taxon>
        <taxon>Helotiales</taxon>
        <taxon>Sclerotiniaceae</taxon>
        <taxon>Sclerotinia</taxon>
    </lineage>
</organism>
<feature type="domain" description="Methyltransferase type 11" evidence="4">
    <location>
        <begin position="48"/>
        <end position="140"/>
    </location>
</feature>
<dbReference type="EMBL" id="JAPEIS010000001">
    <property type="protein sequence ID" value="KAJ8069608.1"/>
    <property type="molecule type" value="Genomic_DNA"/>
</dbReference>
<name>A0A9X0AWC3_9HELO</name>
<dbReference type="GO" id="GO:0008757">
    <property type="term" value="F:S-adenosylmethionine-dependent methyltransferase activity"/>
    <property type="evidence" value="ECO:0007669"/>
    <property type="project" value="InterPro"/>
</dbReference>
<dbReference type="OrthoDB" id="10027013at2759"/>
<dbReference type="Gene3D" id="3.40.50.150">
    <property type="entry name" value="Vaccinia Virus protein VP39"/>
    <property type="match status" value="1"/>
</dbReference>
<comment type="similarity">
    <text evidence="1">Belongs to the methyltransferase superfamily.</text>
</comment>
<dbReference type="PANTHER" id="PTHR44942">
    <property type="entry name" value="METHYLTRANSF_11 DOMAIN-CONTAINING PROTEIN"/>
    <property type="match status" value="1"/>
</dbReference>
<comment type="caution">
    <text evidence="5">The sequence shown here is derived from an EMBL/GenBank/DDBJ whole genome shotgun (WGS) entry which is preliminary data.</text>
</comment>
<sequence length="288" mass="32518">MSTIAPEALNGFSNASNYDKHRPSYPLEALSKLLRNLGVENVEGARIIDVGAGTGKFTSLLAQREEGFEILCVEPHEEMKEVLRGKFGEGKVKIVGGHAAGMEVEEGWADAVIASQSWHWFATKESLKEIHRVLRPGGALGLIWNIEDYNSPRDGRATITKWEQVLKDIVESTEDGLPRFRNGKWKQVFEDQLDSTPLQTLKDTFSQDFPQFSLPLGEDHVEWTVWLSDEAICNRFGTLSAITVLEPEKKEQIKQKILNSLKEMDAERNEKGEVALHGKTYFFWTSRV</sequence>
<evidence type="ECO:0000313" key="5">
    <source>
        <dbReference type="EMBL" id="KAJ8069608.1"/>
    </source>
</evidence>
<dbReference type="SUPFAM" id="SSF53335">
    <property type="entry name" value="S-adenosyl-L-methionine-dependent methyltransferases"/>
    <property type="match status" value="1"/>
</dbReference>
<evidence type="ECO:0000256" key="2">
    <source>
        <dbReference type="ARBA" id="ARBA00022603"/>
    </source>
</evidence>
<proteinExistence type="inferred from homology"/>
<evidence type="ECO:0000313" key="6">
    <source>
        <dbReference type="Proteomes" id="UP001152300"/>
    </source>
</evidence>
<dbReference type="AlphaFoldDB" id="A0A9X0AWC3"/>
<dbReference type="GO" id="GO:0032259">
    <property type="term" value="P:methylation"/>
    <property type="evidence" value="ECO:0007669"/>
    <property type="project" value="UniProtKB-KW"/>
</dbReference>
<keyword evidence="2" id="KW-0489">Methyltransferase</keyword>
<evidence type="ECO:0000256" key="3">
    <source>
        <dbReference type="ARBA" id="ARBA00022679"/>
    </source>
</evidence>
<gene>
    <name evidence="5" type="ORF">OCU04_000046</name>
</gene>
<dbReference type="CDD" id="cd02440">
    <property type="entry name" value="AdoMet_MTases"/>
    <property type="match status" value="1"/>
</dbReference>
<reference evidence="5" key="1">
    <citation type="submission" date="2022-11" db="EMBL/GenBank/DDBJ databases">
        <title>Genome Resource of Sclerotinia nivalis Strain SnTB1, a Plant Pathogen Isolated from American Ginseng.</title>
        <authorList>
            <person name="Fan S."/>
        </authorList>
    </citation>
    <scope>NUCLEOTIDE SEQUENCE</scope>
    <source>
        <strain evidence="5">SnTB1</strain>
    </source>
</reference>
<accession>A0A9X0AWC3</accession>
<protein>
    <recommendedName>
        <fullName evidence="4">Methyltransferase type 11 domain-containing protein</fullName>
    </recommendedName>
</protein>
<evidence type="ECO:0000256" key="1">
    <source>
        <dbReference type="ARBA" id="ARBA00008361"/>
    </source>
</evidence>
<dbReference type="PANTHER" id="PTHR44942:SF4">
    <property type="entry name" value="METHYLTRANSFERASE TYPE 11 DOMAIN-CONTAINING PROTEIN"/>
    <property type="match status" value="1"/>
</dbReference>
<evidence type="ECO:0000259" key="4">
    <source>
        <dbReference type="Pfam" id="PF08241"/>
    </source>
</evidence>
<dbReference type="InterPro" id="IPR013216">
    <property type="entry name" value="Methyltransf_11"/>
</dbReference>
<dbReference type="Proteomes" id="UP001152300">
    <property type="component" value="Unassembled WGS sequence"/>
</dbReference>